<dbReference type="RefSeq" id="WP_125124659.1">
    <property type="nucleotide sequence ID" value="NZ_AP025334.1"/>
</dbReference>
<keyword evidence="6" id="KW-1185">Reference proteome</keyword>
<dbReference type="PRINTS" id="PR00035">
    <property type="entry name" value="HTHGNTR"/>
</dbReference>
<dbReference type="PROSITE" id="PS50949">
    <property type="entry name" value="HTH_GNTR"/>
    <property type="match status" value="1"/>
</dbReference>
<name>A0ABN6LSR4_9ENTR</name>
<dbReference type="Proteomes" id="UP001320460">
    <property type="component" value="Chromosome"/>
</dbReference>
<dbReference type="EMBL" id="AP025334">
    <property type="protein sequence ID" value="BDD51135.1"/>
    <property type="molecule type" value="Genomic_DNA"/>
</dbReference>
<dbReference type="SMART" id="SM00345">
    <property type="entry name" value="HTH_GNTR"/>
    <property type="match status" value="1"/>
</dbReference>
<organism evidence="5 6">
    <name type="scientific">Phytobacter diazotrophicus</name>
    <dbReference type="NCBI Taxonomy" id="395631"/>
    <lineage>
        <taxon>Bacteria</taxon>
        <taxon>Pseudomonadati</taxon>
        <taxon>Pseudomonadota</taxon>
        <taxon>Gammaproteobacteria</taxon>
        <taxon>Enterobacterales</taxon>
        <taxon>Enterobacteriaceae</taxon>
        <taxon>Phytobacter</taxon>
    </lineage>
</organism>
<evidence type="ECO:0000256" key="2">
    <source>
        <dbReference type="ARBA" id="ARBA00023125"/>
    </source>
</evidence>
<protein>
    <submittedName>
        <fullName evidence="5">GntR family transcriptional regulator</fullName>
    </submittedName>
</protein>
<dbReference type="PANTHER" id="PTHR44846">
    <property type="entry name" value="MANNOSYL-D-GLYCERATE TRANSPORT/METABOLISM SYSTEM REPRESSOR MNGR-RELATED"/>
    <property type="match status" value="1"/>
</dbReference>
<reference evidence="5 6" key="1">
    <citation type="submission" date="2021-12" db="EMBL/GenBank/DDBJ databases">
        <title>Complete genome sequence of Phytobacter diazotrophicus TA9734.</title>
        <authorList>
            <person name="Kubota H."/>
            <person name="Nakayama Y."/>
            <person name="Ariyoshi T."/>
        </authorList>
    </citation>
    <scope>NUCLEOTIDE SEQUENCE [LARGE SCALE GENOMIC DNA]</scope>
    <source>
        <strain evidence="5 6">TA9734</strain>
    </source>
</reference>
<evidence type="ECO:0000313" key="6">
    <source>
        <dbReference type="Proteomes" id="UP001320460"/>
    </source>
</evidence>
<dbReference type="Pfam" id="PF07702">
    <property type="entry name" value="UTRA"/>
    <property type="match status" value="1"/>
</dbReference>
<keyword evidence="1" id="KW-0805">Transcription regulation</keyword>
<accession>A0ABN6LSR4</accession>
<keyword evidence="2" id="KW-0238">DNA-binding</keyword>
<keyword evidence="3" id="KW-0804">Transcription</keyword>
<dbReference type="Gene3D" id="3.40.1410.10">
    <property type="entry name" value="Chorismate lyase-like"/>
    <property type="match status" value="1"/>
</dbReference>
<evidence type="ECO:0000259" key="4">
    <source>
        <dbReference type="PROSITE" id="PS50949"/>
    </source>
</evidence>
<feature type="domain" description="HTH gntR-type" evidence="4">
    <location>
        <begin position="13"/>
        <end position="81"/>
    </location>
</feature>
<dbReference type="PANTHER" id="PTHR44846:SF1">
    <property type="entry name" value="MANNOSYL-D-GLYCERATE TRANSPORT_METABOLISM SYSTEM REPRESSOR MNGR-RELATED"/>
    <property type="match status" value="1"/>
</dbReference>
<dbReference type="InterPro" id="IPR036388">
    <property type="entry name" value="WH-like_DNA-bd_sf"/>
</dbReference>
<dbReference type="InterPro" id="IPR050679">
    <property type="entry name" value="Bact_HTH_transcr_reg"/>
</dbReference>
<dbReference type="InterPro" id="IPR011663">
    <property type="entry name" value="UTRA"/>
</dbReference>
<dbReference type="InterPro" id="IPR000524">
    <property type="entry name" value="Tscrpt_reg_HTH_GntR"/>
</dbReference>
<sequence>MPIVFSLNPSDGLPLYIQLINVIKTAIAKGELQPGDGIPSERELGETLAIARGTVRKAFQQLFDEGILIRQQGAGTFVAPHLRQSLPLLESFSEMVDASGGQAQSELVGYQRRVASSLERQILQVSPGQNEVVELTRVRKINGIAISVQTALLPAQLLEKITDLPESLYRYLEQKGMPVLRANQRFAAVAADDRLAHYLGVQQKTPLLLITRTGYSHNDIPVEHTCTWCLSDYHDFTLELRRANYNENA</sequence>
<dbReference type="SUPFAM" id="SSF64288">
    <property type="entry name" value="Chorismate lyase-like"/>
    <property type="match status" value="1"/>
</dbReference>
<dbReference type="SMART" id="SM00866">
    <property type="entry name" value="UTRA"/>
    <property type="match status" value="1"/>
</dbReference>
<dbReference type="SUPFAM" id="SSF46785">
    <property type="entry name" value="Winged helix' DNA-binding domain"/>
    <property type="match status" value="1"/>
</dbReference>
<evidence type="ECO:0000256" key="1">
    <source>
        <dbReference type="ARBA" id="ARBA00023015"/>
    </source>
</evidence>
<dbReference type="Pfam" id="PF00392">
    <property type="entry name" value="GntR"/>
    <property type="match status" value="1"/>
</dbReference>
<dbReference type="InterPro" id="IPR028978">
    <property type="entry name" value="Chorismate_lyase_/UTRA_dom_sf"/>
</dbReference>
<dbReference type="Gene3D" id="1.10.10.10">
    <property type="entry name" value="Winged helix-like DNA-binding domain superfamily/Winged helix DNA-binding domain"/>
    <property type="match status" value="1"/>
</dbReference>
<evidence type="ECO:0000256" key="3">
    <source>
        <dbReference type="ARBA" id="ARBA00023163"/>
    </source>
</evidence>
<gene>
    <name evidence="5" type="ORF">PDTA9734_26220</name>
</gene>
<dbReference type="CDD" id="cd07377">
    <property type="entry name" value="WHTH_GntR"/>
    <property type="match status" value="1"/>
</dbReference>
<dbReference type="InterPro" id="IPR036390">
    <property type="entry name" value="WH_DNA-bd_sf"/>
</dbReference>
<evidence type="ECO:0000313" key="5">
    <source>
        <dbReference type="EMBL" id="BDD51135.1"/>
    </source>
</evidence>
<proteinExistence type="predicted"/>